<keyword evidence="5" id="KW-0560">Oxidoreductase</keyword>
<keyword evidence="4" id="KW-0274">FAD</keyword>
<evidence type="ECO:0000256" key="4">
    <source>
        <dbReference type="ARBA" id="ARBA00022827"/>
    </source>
</evidence>
<dbReference type="Gene3D" id="3.30.43.10">
    <property type="entry name" value="Uridine Diphospho-n-acetylenolpyruvylglucosamine Reductase, domain 2"/>
    <property type="match status" value="1"/>
</dbReference>
<dbReference type="InterPro" id="IPR050416">
    <property type="entry name" value="FAD-linked_Oxidoreductase"/>
</dbReference>
<name>A0A9P8UD62_9PEZI</name>
<keyword evidence="3" id="KW-0285">Flavoprotein</keyword>
<dbReference type="GeneID" id="70132587"/>
<dbReference type="Pfam" id="PF01565">
    <property type="entry name" value="FAD_binding_4"/>
    <property type="match status" value="1"/>
</dbReference>
<feature type="domain" description="FAD-binding PCMH-type" evidence="6">
    <location>
        <begin position="35"/>
        <end position="206"/>
    </location>
</feature>
<evidence type="ECO:0000259" key="6">
    <source>
        <dbReference type="PROSITE" id="PS51387"/>
    </source>
</evidence>
<dbReference type="Proteomes" id="UP000758603">
    <property type="component" value="Unassembled WGS sequence"/>
</dbReference>
<dbReference type="PROSITE" id="PS51387">
    <property type="entry name" value="FAD_PCMH"/>
    <property type="match status" value="1"/>
</dbReference>
<dbReference type="InterPro" id="IPR016169">
    <property type="entry name" value="FAD-bd_PCMH_sub2"/>
</dbReference>
<proteinExistence type="inferred from homology"/>
<evidence type="ECO:0000256" key="5">
    <source>
        <dbReference type="ARBA" id="ARBA00023002"/>
    </source>
</evidence>
<organism evidence="7 8">
    <name type="scientific">Truncatella angustata</name>
    <dbReference type="NCBI Taxonomy" id="152316"/>
    <lineage>
        <taxon>Eukaryota</taxon>
        <taxon>Fungi</taxon>
        <taxon>Dikarya</taxon>
        <taxon>Ascomycota</taxon>
        <taxon>Pezizomycotina</taxon>
        <taxon>Sordariomycetes</taxon>
        <taxon>Xylariomycetidae</taxon>
        <taxon>Amphisphaeriales</taxon>
        <taxon>Sporocadaceae</taxon>
        <taxon>Truncatella</taxon>
    </lineage>
</organism>
<dbReference type="SUPFAM" id="SSF56176">
    <property type="entry name" value="FAD-binding/transporter-associated domain-like"/>
    <property type="match status" value="1"/>
</dbReference>
<protein>
    <recommendedName>
        <fullName evidence="6">FAD-binding PCMH-type domain-containing protein</fullName>
    </recommendedName>
</protein>
<dbReference type="InterPro" id="IPR016166">
    <property type="entry name" value="FAD-bd_PCMH"/>
</dbReference>
<dbReference type="Gene3D" id="3.30.465.10">
    <property type="match status" value="1"/>
</dbReference>
<evidence type="ECO:0000256" key="2">
    <source>
        <dbReference type="ARBA" id="ARBA00005466"/>
    </source>
</evidence>
<dbReference type="InterPro" id="IPR006094">
    <property type="entry name" value="Oxid_FAD_bind_N"/>
</dbReference>
<reference evidence="7" key="1">
    <citation type="journal article" date="2021" name="Nat. Commun.">
        <title>Genetic determinants of endophytism in the Arabidopsis root mycobiome.</title>
        <authorList>
            <person name="Mesny F."/>
            <person name="Miyauchi S."/>
            <person name="Thiergart T."/>
            <person name="Pickel B."/>
            <person name="Atanasova L."/>
            <person name="Karlsson M."/>
            <person name="Huettel B."/>
            <person name="Barry K.W."/>
            <person name="Haridas S."/>
            <person name="Chen C."/>
            <person name="Bauer D."/>
            <person name="Andreopoulos W."/>
            <person name="Pangilinan J."/>
            <person name="LaButti K."/>
            <person name="Riley R."/>
            <person name="Lipzen A."/>
            <person name="Clum A."/>
            <person name="Drula E."/>
            <person name="Henrissat B."/>
            <person name="Kohler A."/>
            <person name="Grigoriev I.V."/>
            <person name="Martin F.M."/>
            <person name="Hacquard S."/>
        </authorList>
    </citation>
    <scope>NUCLEOTIDE SEQUENCE</scope>
    <source>
        <strain evidence="7">MPI-SDFR-AT-0073</strain>
    </source>
</reference>
<dbReference type="InterPro" id="IPR012951">
    <property type="entry name" value="BBE"/>
</dbReference>
<comment type="cofactor">
    <cofactor evidence="1">
        <name>FAD</name>
        <dbReference type="ChEBI" id="CHEBI:57692"/>
    </cofactor>
</comment>
<dbReference type="InterPro" id="IPR036318">
    <property type="entry name" value="FAD-bd_PCMH-like_sf"/>
</dbReference>
<sequence length="470" mass="51386">MAPVVFELRNSIRKGDVLVPGDEGYFDSLERWSATCVKPAVYVVRPANAAEASIAVKFATSHSIPLTVRGGGHNPSGWSASSGGMVIDLGLLRSVRVNEEEQSVTFDGGCLWGDVDSALWERGYATVGGTVSHTGVGGLILGGGYGMLTGRHGLSIDCLISCELVLASGDIVTASEENNSDLFWALRGAGQSFGVVTSFTSRIFPQRKVWGGIIIWPISKIPDIVAFMNEFVTKTDGDQHILTLLSCHPRTLEPVIAATLFYNGDKDTAEDFFAPILRLDKIMDQTAVIPYPTANTFPEPKVPIGKRYIFSGANFTCPLEVKLVQQASDLFHELLSKSGNEELKARSMIGYELMSHQKVSSLPTDLMAFAGRGGEAYNMIISISWDSEEKDEEAKRICATISKFLITQGWKGDELGDRGGTYYNYLNLAVDEEHAYIKADRVFGSNISRLRELKIKYDPTNVFKKAIDLL</sequence>
<evidence type="ECO:0000313" key="7">
    <source>
        <dbReference type="EMBL" id="KAH6647738.1"/>
    </source>
</evidence>
<comment type="caution">
    <text evidence="7">The sequence shown here is derived from an EMBL/GenBank/DDBJ whole genome shotgun (WGS) entry which is preliminary data.</text>
</comment>
<dbReference type="Gene3D" id="3.40.462.20">
    <property type="match status" value="1"/>
</dbReference>
<evidence type="ECO:0000256" key="3">
    <source>
        <dbReference type="ARBA" id="ARBA00022630"/>
    </source>
</evidence>
<dbReference type="AlphaFoldDB" id="A0A9P8UD62"/>
<dbReference type="PANTHER" id="PTHR42973">
    <property type="entry name" value="BINDING OXIDOREDUCTASE, PUTATIVE (AFU_ORTHOLOGUE AFUA_1G17690)-RELATED"/>
    <property type="match status" value="1"/>
</dbReference>
<evidence type="ECO:0000256" key="1">
    <source>
        <dbReference type="ARBA" id="ARBA00001974"/>
    </source>
</evidence>
<dbReference type="InterPro" id="IPR016167">
    <property type="entry name" value="FAD-bd_PCMH_sub1"/>
</dbReference>
<dbReference type="Pfam" id="PF08031">
    <property type="entry name" value="BBE"/>
    <property type="match status" value="1"/>
</dbReference>
<gene>
    <name evidence="7" type="ORF">BKA67DRAFT_578436</name>
</gene>
<keyword evidence="8" id="KW-1185">Reference proteome</keyword>
<dbReference type="EMBL" id="JAGPXC010000008">
    <property type="protein sequence ID" value="KAH6647738.1"/>
    <property type="molecule type" value="Genomic_DNA"/>
</dbReference>
<evidence type="ECO:0000313" key="8">
    <source>
        <dbReference type="Proteomes" id="UP000758603"/>
    </source>
</evidence>
<dbReference type="OrthoDB" id="415825at2759"/>
<dbReference type="GO" id="GO:0071949">
    <property type="term" value="F:FAD binding"/>
    <property type="evidence" value="ECO:0007669"/>
    <property type="project" value="InterPro"/>
</dbReference>
<dbReference type="PANTHER" id="PTHR42973:SF39">
    <property type="entry name" value="FAD-BINDING PCMH-TYPE DOMAIN-CONTAINING PROTEIN"/>
    <property type="match status" value="1"/>
</dbReference>
<accession>A0A9P8UD62</accession>
<comment type="similarity">
    <text evidence="2">Belongs to the oxygen-dependent FAD-linked oxidoreductase family.</text>
</comment>
<dbReference type="RefSeq" id="XP_045954250.1">
    <property type="nucleotide sequence ID" value="XM_046103696.1"/>
</dbReference>
<dbReference type="GO" id="GO:0016491">
    <property type="term" value="F:oxidoreductase activity"/>
    <property type="evidence" value="ECO:0007669"/>
    <property type="project" value="UniProtKB-KW"/>
</dbReference>